<dbReference type="GO" id="GO:0000715">
    <property type="term" value="P:nucleotide-excision repair, DNA damage recognition"/>
    <property type="evidence" value="ECO:0007669"/>
    <property type="project" value="TreeGrafter"/>
</dbReference>
<reference evidence="6" key="1">
    <citation type="submission" date="2015-08" db="EMBL/GenBank/DDBJ databases">
        <authorList>
            <person name="Babu N.S."/>
            <person name="Beckwith C.J."/>
            <person name="Beseler K.G."/>
            <person name="Brison A."/>
            <person name="Carone J.V."/>
            <person name="Caskin T.P."/>
            <person name="Diamond M."/>
            <person name="Durham M.E."/>
            <person name="Foxe J.M."/>
            <person name="Go M."/>
            <person name="Henderson B.A."/>
            <person name="Jones I.B."/>
            <person name="McGettigan J.A."/>
            <person name="Micheletti S.J."/>
            <person name="Nasrallah M.E."/>
            <person name="Ortiz D."/>
            <person name="Piller C.R."/>
            <person name="Privatt S.R."/>
            <person name="Schneider S.L."/>
            <person name="Sharp S."/>
            <person name="Smith T.C."/>
            <person name="Stanton J.D."/>
            <person name="Ullery H.E."/>
            <person name="Wilson R.J."/>
            <person name="Serrano M.G."/>
            <person name="Buck G."/>
            <person name="Lee V."/>
            <person name="Wang Y."/>
            <person name="Carvalho R."/>
            <person name="Voegtly L."/>
            <person name="Shi R."/>
            <person name="Duckworth R."/>
            <person name="Johnson A."/>
            <person name="Loviza R."/>
            <person name="Walstead R."/>
            <person name="Shah Z."/>
            <person name="Kiflezghi M."/>
            <person name="Wade K."/>
            <person name="Ball S.L."/>
            <person name="Bradley K.W."/>
            <person name="Asai D.J."/>
            <person name="Bowman C.A."/>
            <person name="Russell D.A."/>
            <person name="Pope W.H."/>
            <person name="Jacobs-Sera D."/>
            <person name="Hendrix R.W."/>
            <person name="Hatfull G.F."/>
        </authorList>
    </citation>
    <scope>NUCLEOTIDE SEQUENCE</scope>
</reference>
<evidence type="ECO:0000256" key="3">
    <source>
        <dbReference type="ARBA" id="ARBA00023242"/>
    </source>
</evidence>
<dbReference type="EMBL" id="GDKF01005450">
    <property type="protein sequence ID" value="JAT73172.1"/>
    <property type="molecule type" value="Transcribed_RNA"/>
</dbReference>
<dbReference type="AlphaFoldDB" id="A0A1D2A1V5"/>
<feature type="non-terminal residue" evidence="6">
    <location>
        <position position="1"/>
    </location>
</feature>
<dbReference type="InterPro" id="IPR000465">
    <property type="entry name" value="XPA/RAD14"/>
</dbReference>
<gene>
    <name evidence="6" type="ORF">g.20552</name>
    <name evidence="7" type="ORF">g.20553</name>
</gene>
<evidence type="ECO:0000256" key="2">
    <source>
        <dbReference type="ARBA" id="ARBA00022833"/>
    </source>
</evidence>
<dbReference type="GO" id="GO:0000110">
    <property type="term" value="C:nucleotide-excision repair factor 1 complex"/>
    <property type="evidence" value="ECO:0007669"/>
    <property type="project" value="TreeGrafter"/>
</dbReference>
<evidence type="ECO:0000256" key="4">
    <source>
        <dbReference type="SAM" id="MobiDB-lite"/>
    </source>
</evidence>
<protein>
    <recommendedName>
        <fullName evidence="5">XPA C-terminal domain-containing protein</fullName>
    </recommendedName>
</protein>
<feature type="domain" description="XPA C-terminal" evidence="5">
    <location>
        <begin position="159"/>
        <end position="204"/>
    </location>
</feature>
<name>A0A1D2A1V5_AUXPR</name>
<sequence length="278" mass="30540">LARRYTSHGRDSRPCENAARAVLLVGHRNREDWRPDCLRMGSLMDERAGGRAACRSSGIQRPLHAHQASSSRSSPQSDVAFMADGGFLRESSPPTGGALPLSGQGGRETPTLTAPPPRPPPPDSVAASGCSRCTSLSFNQEWLAAFHVALCNTCRQNEKLVSKSTARIRYTLTDSDLKPLGSLRKANPHRKDWQPMHLYMQSQVEEVARSKHGDLDQMLDGHAALAAAKLTDAIRKREESKHASQRKAARILKIRAEIQDKAHAQTVFQPGEEDVEDL</sequence>
<dbReference type="InterPro" id="IPR037129">
    <property type="entry name" value="XPA_sf"/>
</dbReference>
<dbReference type="Gene3D" id="3.90.530.10">
    <property type="entry name" value="XPA C-terminal domain"/>
    <property type="match status" value="1"/>
</dbReference>
<dbReference type="GO" id="GO:0006284">
    <property type="term" value="P:base-excision repair"/>
    <property type="evidence" value="ECO:0007669"/>
    <property type="project" value="TreeGrafter"/>
</dbReference>
<evidence type="ECO:0000259" key="5">
    <source>
        <dbReference type="Pfam" id="PF05181"/>
    </source>
</evidence>
<feature type="compositionally biased region" description="Pro residues" evidence="4">
    <location>
        <begin position="113"/>
        <end position="123"/>
    </location>
</feature>
<keyword evidence="3" id="KW-0539">Nucleus</keyword>
<dbReference type="SUPFAM" id="SSF46955">
    <property type="entry name" value="Putative DNA-binding domain"/>
    <property type="match status" value="1"/>
</dbReference>
<organism evidence="6">
    <name type="scientific">Auxenochlorella protothecoides</name>
    <name type="common">Green microalga</name>
    <name type="synonym">Chlorella protothecoides</name>
    <dbReference type="NCBI Taxonomy" id="3075"/>
    <lineage>
        <taxon>Eukaryota</taxon>
        <taxon>Viridiplantae</taxon>
        <taxon>Chlorophyta</taxon>
        <taxon>core chlorophytes</taxon>
        <taxon>Trebouxiophyceae</taxon>
        <taxon>Chlorellales</taxon>
        <taxon>Chlorellaceae</taxon>
        <taxon>Auxenochlorella</taxon>
    </lineage>
</organism>
<evidence type="ECO:0000313" key="6">
    <source>
        <dbReference type="EMBL" id="JAT73172.1"/>
    </source>
</evidence>
<dbReference type="GO" id="GO:0070914">
    <property type="term" value="P:UV-damage excision repair"/>
    <property type="evidence" value="ECO:0007669"/>
    <property type="project" value="TreeGrafter"/>
</dbReference>
<accession>A0A1D2A1V5</accession>
<feature type="region of interest" description="Disordered" evidence="4">
    <location>
        <begin position="52"/>
        <end position="129"/>
    </location>
</feature>
<dbReference type="GO" id="GO:0003684">
    <property type="term" value="F:damaged DNA binding"/>
    <property type="evidence" value="ECO:0007669"/>
    <property type="project" value="InterPro"/>
</dbReference>
<evidence type="ECO:0000313" key="7">
    <source>
        <dbReference type="EMBL" id="JAT76680.1"/>
    </source>
</evidence>
<comment type="subcellular location">
    <subcellularLocation>
        <location evidence="1">Nucleus</location>
    </subcellularLocation>
</comment>
<proteinExistence type="predicted"/>
<dbReference type="PANTHER" id="PTHR10142:SF0">
    <property type="entry name" value="DNA REPAIR PROTEIN COMPLEMENTING XP-A CELLS"/>
    <property type="match status" value="1"/>
</dbReference>
<dbReference type="Pfam" id="PF05181">
    <property type="entry name" value="XPA_C"/>
    <property type="match status" value="1"/>
</dbReference>
<keyword evidence="2" id="KW-0862">Zinc</keyword>
<dbReference type="InterPro" id="IPR009061">
    <property type="entry name" value="DNA-bd_dom_put_sf"/>
</dbReference>
<dbReference type="GO" id="GO:1901255">
    <property type="term" value="P:nucleotide-excision repair involved in interstrand cross-link repair"/>
    <property type="evidence" value="ECO:0007669"/>
    <property type="project" value="TreeGrafter"/>
</dbReference>
<evidence type="ECO:0000256" key="1">
    <source>
        <dbReference type="ARBA" id="ARBA00004123"/>
    </source>
</evidence>
<dbReference type="EMBL" id="GDKF01001942">
    <property type="protein sequence ID" value="JAT76680.1"/>
    <property type="molecule type" value="Transcribed_RNA"/>
</dbReference>
<dbReference type="InterPro" id="IPR022656">
    <property type="entry name" value="XPA_C"/>
</dbReference>
<dbReference type="PANTHER" id="PTHR10142">
    <property type="entry name" value="DNA REPAIR PROTEIN COMPLEMENTING XP-A CELLS"/>
    <property type="match status" value="1"/>
</dbReference>